<sequence>MQQVERQQQNGLGLIAYTVYRGGAFHMEIYRPSDGWGAPLTRGLAERFSVPYWSANNRTIAFIGERNMLYTVHVLTGAAAQIEQLEPYTLLSWSPNSRVLAYAKDGFIVLYDRMAHKMRRIPYDGAYDVNWFPSGRELLFAAPDPEGNSQLYRMSSDGTSIQQLTNQAEGPIHNVRISPDGQFALYTSPGASISLITTVDIVTGATVQLEGGPLAKNANPAWSPDSKRIAYSTTIYEQETYSSLIELDAVSGGRRQTITASTCYSTPVTWSPNGSLLAFLSGCPASGDPADPTELWITGATPHHVPFRAVQGERITALQWSTS</sequence>
<dbReference type="PANTHER" id="PTHR36842">
    <property type="entry name" value="PROTEIN TOLB HOMOLOG"/>
    <property type="match status" value="1"/>
</dbReference>
<evidence type="ECO:0000256" key="1">
    <source>
        <dbReference type="ARBA" id="ARBA00009820"/>
    </source>
</evidence>
<evidence type="ECO:0000313" key="3">
    <source>
        <dbReference type="Proteomes" id="UP000570361"/>
    </source>
</evidence>
<dbReference type="Gene3D" id="2.120.10.30">
    <property type="entry name" value="TolB, C-terminal domain"/>
    <property type="match status" value="2"/>
</dbReference>
<comment type="caution">
    <text evidence="2">The sequence shown here is derived from an EMBL/GenBank/DDBJ whole genome shotgun (WGS) entry which is preliminary data.</text>
</comment>
<dbReference type="PANTHER" id="PTHR36842:SF1">
    <property type="entry name" value="PROTEIN TOLB"/>
    <property type="match status" value="1"/>
</dbReference>
<evidence type="ECO:0000313" key="2">
    <source>
        <dbReference type="EMBL" id="MBB3108652.1"/>
    </source>
</evidence>
<reference evidence="2 3" key="1">
    <citation type="submission" date="2020-08" db="EMBL/GenBank/DDBJ databases">
        <title>Genomic Encyclopedia of Type Strains, Phase III (KMG-III): the genomes of soil and plant-associated and newly described type strains.</title>
        <authorList>
            <person name="Whitman W."/>
        </authorList>
    </citation>
    <scope>NUCLEOTIDE SEQUENCE [LARGE SCALE GENOMIC DNA]</scope>
    <source>
        <strain evidence="2 3">CECT 5862</strain>
    </source>
</reference>
<dbReference type="RefSeq" id="WP_183596937.1">
    <property type="nucleotide sequence ID" value="NZ_JACHXK010000001.1"/>
</dbReference>
<gene>
    <name evidence="2" type="ORF">FHS18_000680</name>
</gene>
<dbReference type="EMBL" id="JACHXK010000001">
    <property type="protein sequence ID" value="MBB3108652.1"/>
    <property type="molecule type" value="Genomic_DNA"/>
</dbReference>
<dbReference type="InterPro" id="IPR011042">
    <property type="entry name" value="6-blade_b-propeller_TolB-like"/>
</dbReference>
<keyword evidence="3" id="KW-1185">Reference proteome</keyword>
<dbReference type="InterPro" id="IPR011659">
    <property type="entry name" value="WD40"/>
</dbReference>
<proteinExistence type="inferred from homology"/>
<organism evidence="2 3">
    <name type="scientific">Paenibacillus phyllosphaerae</name>
    <dbReference type="NCBI Taxonomy" id="274593"/>
    <lineage>
        <taxon>Bacteria</taxon>
        <taxon>Bacillati</taxon>
        <taxon>Bacillota</taxon>
        <taxon>Bacilli</taxon>
        <taxon>Bacillales</taxon>
        <taxon>Paenibacillaceae</taxon>
        <taxon>Paenibacillus</taxon>
    </lineage>
</organism>
<name>A0A7W5AU08_9BACL</name>
<accession>A0A7W5AU08</accession>
<comment type="similarity">
    <text evidence="1">Belongs to the TolB family.</text>
</comment>
<protein>
    <submittedName>
        <fullName evidence="2">TolB protein</fullName>
    </submittedName>
</protein>
<dbReference type="SUPFAM" id="SSF82171">
    <property type="entry name" value="DPP6 N-terminal domain-like"/>
    <property type="match status" value="1"/>
</dbReference>
<dbReference type="Proteomes" id="UP000570361">
    <property type="component" value="Unassembled WGS sequence"/>
</dbReference>
<dbReference type="Pfam" id="PF07676">
    <property type="entry name" value="PD40"/>
    <property type="match status" value="2"/>
</dbReference>
<dbReference type="AlphaFoldDB" id="A0A7W5AU08"/>